<feature type="region of interest" description="Disordered" evidence="1">
    <location>
        <begin position="581"/>
        <end position="613"/>
    </location>
</feature>
<dbReference type="RefSeq" id="WP_377938954.1">
    <property type="nucleotide sequence ID" value="NZ_JBHTHQ010000021.1"/>
</dbReference>
<dbReference type="InterPro" id="IPR019734">
    <property type="entry name" value="TPR_rpt"/>
</dbReference>
<feature type="region of interest" description="Disordered" evidence="1">
    <location>
        <begin position="656"/>
        <end position="678"/>
    </location>
</feature>
<keyword evidence="3" id="KW-1185">Reference proteome</keyword>
<name>A0ABW2Y9K8_9BIFI</name>
<dbReference type="SUPFAM" id="SSF48452">
    <property type="entry name" value="TPR-like"/>
    <property type="match status" value="1"/>
</dbReference>
<dbReference type="InterPro" id="IPR011990">
    <property type="entry name" value="TPR-like_helical_dom_sf"/>
</dbReference>
<feature type="compositionally biased region" description="Polar residues" evidence="1">
    <location>
        <begin position="656"/>
        <end position="665"/>
    </location>
</feature>
<evidence type="ECO:0000256" key="1">
    <source>
        <dbReference type="SAM" id="MobiDB-lite"/>
    </source>
</evidence>
<evidence type="ECO:0000313" key="3">
    <source>
        <dbReference type="Proteomes" id="UP001597036"/>
    </source>
</evidence>
<organism evidence="2 3">
    <name type="scientific">Alloscardovia venturai</name>
    <dbReference type="NCBI Taxonomy" id="1769421"/>
    <lineage>
        <taxon>Bacteria</taxon>
        <taxon>Bacillati</taxon>
        <taxon>Actinomycetota</taxon>
        <taxon>Actinomycetes</taxon>
        <taxon>Bifidobacteriales</taxon>
        <taxon>Bifidobacteriaceae</taxon>
        <taxon>Alloscardovia</taxon>
    </lineage>
</organism>
<gene>
    <name evidence="2" type="ORF">ACFQY8_05835</name>
</gene>
<dbReference type="Proteomes" id="UP001597036">
    <property type="component" value="Unassembled WGS sequence"/>
</dbReference>
<feature type="compositionally biased region" description="Basic and acidic residues" evidence="1">
    <location>
        <begin position="666"/>
        <end position="678"/>
    </location>
</feature>
<sequence>MSTQLSAQSQSALEQVRSVFHWAVEERKISALVARKVVKTLTIDGHAWQVGWVHDPLRMTRHRCALGIFPTKKTFIPVAVADSHARIYEVGQWDADVVDIEPRVQIVGEGEGEVHSYRFLRTVARESTSEIISVSHGAVVARSEDGRLRWLSSWLRSGENYTFEQVRSLAVSPTETANLSYRDAMVLAYFVMYVQPTLALHGKVFGFGTSNIYRRLRNQAPLSAIRTSVADIEAARAQGLKVSGLEEYFTHTMHESGALSRIPQLEAKHGQENLELLSNAKSHLYYLHSRNGVDFDAALKTLRIEANLNRFSAVSSVVENNYHYDFTPTEDFISLPYVAHLATALLENPAFDALSTLETNGVMDSDAHPALRYPVNEVSTSQESSFASQWLGQFYAAARKSGKTRLDDVASINAVYPMVAAARDTAAHKLHENEPYDDDVHMDASRGAGKSEWLYRQTMAELITTLRLPLRSDIDFRSNLSGDTGCVAISYTSTASSVMPQQRYDSQQLAWVDLSEQARKRMASKYDLRVGIMLAALAFGASSDVSEVAVCIDSLGSAEDIEDRDPTIYALLMRAFEHMGIDPENVGGTQTQPKDTQPKDGDVHGDPSPGVAFAGLETSAETNVDDTFMNLMKSIDFSPEQVDAFTQAAQSLASADGELSSSLHADSTEKHDKGPSDEEVDAVFHEVIHQHDGQSSPDTATSDNSENTAARGVRVMSGPGSDPLDLIRRTALSNTVATVVFEREKFLNLISRYGLTDPVTIYRSFDSCVLDMDPYGVLQPVNSSLDIRDARYTAQGSLEEPELNDRKITSSAAAQLGIHSVRDLSIQRSDILEGAQADIVTLSRYDSLSVPQRAERISQYIDHIADPELDDFKEAYIRNVIDGKPIDRVRFTLSTQFDADMQKARDMFMHGDVLGSFEYGESRIETLDDAFKAGDRVPVYFNSYAERVVYNRQFATPGEKLVLIPDNLFQAHMELVEVYSHTNQQSKALQHLNTAVGYAPTYALPHLRLAILLAEQGDWQSSFAAASNGLRVALDKDDAAYAYYRMAYAQWMQDEFELAAACYVMAIRISAATVPGAPKELEELAERARSQDIPLPLDYNEAVDALTYYDIDLWPHSTAASMMDMSAKAAVDNYLFVAGRTLTVAAARIASAAAAMEDGDEASSDIAQFQFLRSLNA</sequence>
<proteinExistence type="predicted"/>
<comment type="caution">
    <text evidence="2">The sequence shown here is derived from an EMBL/GenBank/DDBJ whole genome shotgun (WGS) entry which is preliminary data.</text>
</comment>
<dbReference type="SMART" id="SM00028">
    <property type="entry name" value="TPR"/>
    <property type="match status" value="3"/>
</dbReference>
<evidence type="ECO:0000313" key="2">
    <source>
        <dbReference type="EMBL" id="MFD0705261.1"/>
    </source>
</evidence>
<dbReference type="Gene3D" id="1.25.40.10">
    <property type="entry name" value="Tetratricopeptide repeat domain"/>
    <property type="match status" value="1"/>
</dbReference>
<protein>
    <submittedName>
        <fullName evidence="2">Tetratricopeptide repeat protein</fullName>
    </submittedName>
</protein>
<reference evidence="3" key="1">
    <citation type="journal article" date="2019" name="Int. J. Syst. Evol. Microbiol.">
        <title>The Global Catalogue of Microorganisms (GCM) 10K type strain sequencing project: providing services to taxonomists for standard genome sequencing and annotation.</title>
        <authorList>
            <consortium name="The Broad Institute Genomics Platform"/>
            <consortium name="The Broad Institute Genome Sequencing Center for Infectious Disease"/>
            <person name="Wu L."/>
            <person name="Ma J."/>
        </authorList>
    </citation>
    <scope>NUCLEOTIDE SEQUENCE [LARGE SCALE GENOMIC DNA]</scope>
    <source>
        <strain evidence="3">CCM 8604</strain>
    </source>
</reference>
<dbReference type="EMBL" id="JBHTHQ010000021">
    <property type="protein sequence ID" value="MFD0705261.1"/>
    <property type="molecule type" value="Genomic_DNA"/>
</dbReference>
<feature type="compositionally biased region" description="Basic and acidic residues" evidence="1">
    <location>
        <begin position="596"/>
        <end position="605"/>
    </location>
</feature>
<accession>A0ABW2Y9K8</accession>